<dbReference type="Proteomes" id="UP000238954">
    <property type="component" value="Chromosome"/>
</dbReference>
<evidence type="ECO:0000313" key="2">
    <source>
        <dbReference type="EMBL" id="PQM29649.1"/>
    </source>
</evidence>
<evidence type="ECO:0000256" key="1">
    <source>
        <dbReference type="SAM" id="Phobius"/>
    </source>
</evidence>
<feature type="transmembrane region" description="Helical" evidence="1">
    <location>
        <begin position="124"/>
        <end position="145"/>
    </location>
</feature>
<evidence type="ECO:0000313" key="3">
    <source>
        <dbReference type="Proteomes" id="UP000238954"/>
    </source>
</evidence>
<gene>
    <name evidence="2" type="ORF">CVO77_00890</name>
</gene>
<feature type="transmembrane region" description="Helical" evidence="1">
    <location>
        <begin position="205"/>
        <end position="223"/>
    </location>
</feature>
<feature type="transmembrane region" description="Helical" evidence="1">
    <location>
        <begin position="82"/>
        <end position="104"/>
    </location>
</feature>
<accession>A0A2S8BBD7</accession>
<feature type="transmembrane region" description="Helical" evidence="1">
    <location>
        <begin position="151"/>
        <end position="173"/>
    </location>
</feature>
<keyword evidence="1" id="KW-0472">Membrane</keyword>
<dbReference type="EMBL" id="PHFW01000001">
    <property type="protein sequence ID" value="PQM29649.1"/>
    <property type="molecule type" value="Genomic_DNA"/>
</dbReference>
<protein>
    <recommendedName>
        <fullName evidence="4">DUF2269 domain-containing protein</fullName>
    </recommendedName>
</protein>
<organism evidence="2 3">
    <name type="scientific">Sphingopyxis lindanitolerans</name>
    <dbReference type="NCBI Taxonomy" id="2054227"/>
    <lineage>
        <taxon>Bacteria</taxon>
        <taxon>Pseudomonadati</taxon>
        <taxon>Pseudomonadota</taxon>
        <taxon>Alphaproteobacteria</taxon>
        <taxon>Sphingomonadales</taxon>
        <taxon>Sphingomonadaceae</taxon>
        <taxon>Sphingopyxis</taxon>
    </lineage>
</organism>
<comment type="caution">
    <text evidence="2">The sequence shown here is derived from an EMBL/GenBank/DDBJ whole genome shotgun (WGS) entry which is preliminary data.</text>
</comment>
<feature type="transmembrane region" description="Helical" evidence="1">
    <location>
        <begin position="12"/>
        <end position="32"/>
    </location>
</feature>
<dbReference type="AlphaFoldDB" id="A0A2S8BBD7"/>
<keyword evidence="1" id="KW-1133">Transmembrane helix</keyword>
<name>A0A2S8BBD7_9SPHN</name>
<sequence>MSLNDLAYPMMVYFHLILFVIWLGGDIGVFLAGQQFRKRTRYSLDQRLALLRLLVGIDMFPRSAWALMVPSSLTLLVLGGFWALPLAALAAAWATGFVWLWLIWDAHHHDMTPRAVRNRRIESWLKYAIAVGYLALGTVSLTSGAPLAPPWLAAKALLFGLIFVAAILIDVCFKPVGPQLARLIEQGSSDATEGPLLRTMDRTRIWVFVVYALLIAVSFIGAVKPF</sequence>
<evidence type="ECO:0008006" key="4">
    <source>
        <dbReference type="Google" id="ProtNLM"/>
    </source>
</evidence>
<keyword evidence="1" id="KW-0812">Transmembrane</keyword>
<proteinExistence type="predicted"/>
<keyword evidence="3" id="KW-1185">Reference proteome</keyword>
<feature type="transmembrane region" description="Helical" evidence="1">
    <location>
        <begin position="53"/>
        <end position="76"/>
    </location>
</feature>
<dbReference type="OrthoDB" id="3781906at2"/>
<reference evidence="3" key="1">
    <citation type="submission" date="2017-11" db="EMBL/GenBank/DDBJ databases">
        <title>The complete genome sequence of Sphingopyxis pomeranensis sp. nov. strain WS5A3p.</title>
        <authorList>
            <person name="Kaminski M.A."/>
        </authorList>
    </citation>
    <scope>NUCLEOTIDE SEQUENCE [LARGE SCALE GENOMIC DNA]</scope>
    <source>
        <strain evidence="3">WS5A3p</strain>
    </source>
</reference>